<keyword evidence="1 3" id="KW-0732">Signal</keyword>
<dbReference type="Pfam" id="PF18962">
    <property type="entry name" value="Por_Secre_tail"/>
    <property type="match status" value="1"/>
</dbReference>
<dbReference type="AlphaFoldDB" id="A0A2S0RDV0"/>
<evidence type="ECO:0000256" key="3">
    <source>
        <dbReference type="SAM" id="SignalP"/>
    </source>
</evidence>
<evidence type="ECO:0000259" key="4">
    <source>
        <dbReference type="Pfam" id="PF18962"/>
    </source>
</evidence>
<evidence type="ECO:0000256" key="1">
    <source>
        <dbReference type="ARBA" id="ARBA00022729"/>
    </source>
</evidence>
<feature type="chain" id="PRO_5015434653" description="Secretion system C-terminal sorting domain-containing protein" evidence="3">
    <location>
        <begin position="19"/>
        <end position="327"/>
    </location>
</feature>
<feature type="signal peptide" evidence="3">
    <location>
        <begin position="1"/>
        <end position="18"/>
    </location>
</feature>
<feature type="region of interest" description="Disordered" evidence="2">
    <location>
        <begin position="76"/>
        <end position="95"/>
    </location>
</feature>
<organism evidence="5 6">
    <name type="scientific">Flavobacterium magnum</name>
    <dbReference type="NCBI Taxonomy" id="2162713"/>
    <lineage>
        <taxon>Bacteria</taxon>
        <taxon>Pseudomonadati</taxon>
        <taxon>Bacteroidota</taxon>
        <taxon>Flavobacteriia</taxon>
        <taxon>Flavobacteriales</taxon>
        <taxon>Flavobacteriaceae</taxon>
        <taxon>Flavobacterium</taxon>
    </lineage>
</organism>
<dbReference type="RefSeq" id="WP_108369468.1">
    <property type="nucleotide sequence ID" value="NZ_CP028811.1"/>
</dbReference>
<dbReference type="NCBIfam" id="TIGR04183">
    <property type="entry name" value="Por_Secre_tail"/>
    <property type="match status" value="1"/>
</dbReference>
<dbReference type="Proteomes" id="UP000244193">
    <property type="component" value="Chromosome"/>
</dbReference>
<evidence type="ECO:0000256" key="2">
    <source>
        <dbReference type="SAM" id="MobiDB-lite"/>
    </source>
</evidence>
<reference evidence="5 6" key="1">
    <citation type="submission" date="2018-04" db="EMBL/GenBank/DDBJ databases">
        <title>Genome sequencing of Flavobacterium sp. HYN0048.</title>
        <authorList>
            <person name="Yi H."/>
            <person name="Baek C."/>
        </authorList>
    </citation>
    <scope>NUCLEOTIDE SEQUENCE [LARGE SCALE GENOMIC DNA]</scope>
    <source>
        <strain evidence="5 6">HYN0048</strain>
    </source>
</reference>
<evidence type="ECO:0000313" key="5">
    <source>
        <dbReference type="EMBL" id="AWA28882.1"/>
    </source>
</evidence>
<dbReference type="KEGG" id="fmg:HYN48_01590"/>
<dbReference type="EMBL" id="CP028811">
    <property type="protein sequence ID" value="AWA28882.1"/>
    <property type="molecule type" value="Genomic_DNA"/>
</dbReference>
<feature type="domain" description="Secretion system C-terminal sorting" evidence="4">
    <location>
        <begin position="261"/>
        <end position="325"/>
    </location>
</feature>
<sequence length="327" mass="34306">MKTTLLSLFSLFTLAASAQSVVSYYGDNNTAYTLFSAAAPLDQTAGAGQVWNFSGLTQTGTVTDAVNAPTTPETVTYPGTTTTTTTSGTDNGSPTTSKVFSKEVAGAISITGVAGDGLVFNYVTDNAFVGTYPLAFGYTNTDAIAGTYSYTTYSGTFTGTLTTSVDAYGELTLDPGPDAISVVRLRTQQNISLVYPGLGTVGTVTIDSLSYFETGSNSPVFRTATTTMVVPVLNINQTRTRMEIMSSALGVDAPNESTVQLFPNPVHDVLHATGNETVRSLRLFDVNGRMVASSATDNVNVSQLQQGMYFAEITTDAGASTKKVVKK</sequence>
<evidence type="ECO:0000313" key="6">
    <source>
        <dbReference type="Proteomes" id="UP000244193"/>
    </source>
</evidence>
<keyword evidence="6" id="KW-1185">Reference proteome</keyword>
<accession>A0A2S0RDV0</accession>
<gene>
    <name evidence="5" type="ORF">HYN48_01590</name>
</gene>
<name>A0A2S0RDV0_9FLAO</name>
<dbReference type="InterPro" id="IPR026444">
    <property type="entry name" value="Secre_tail"/>
</dbReference>
<protein>
    <recommendedName>
        <fullName evidence="4">Secretion system C-terminal sorting domain-containing protein</fullName>
    </recommendedName>
</protein>
<proteinExistence type="predicted"/>
<dbReference type="OrthoDB" id="1138233at2"/>